<dbReference type="GO" id="GO:1904812">
    <property type="term" value="P:rRNA acetylation involved in maturation of SSU-rRNA"/>
    <property type="evidence" value="ECO:0007669"/>
    <property type="project" value="InterPro"/>
</dbReference>
<feature type="compositionally biased region" description="Polar residues" evidence="11">
    <location>
        <begin position="666"/>
        <end position="679"/>
    </location>
</feature>
<dbReference type="Gene3D" id="3.40.630.30">
    <property type="match status" value="1"/>
</dbReference>
<comment type="subcellular location">
    <subcellularLocation>
        <location evidence="1 10">Nucleus</location>
        <location evidence="1 10">Nucleolus</location>
    </subcellularLocation>
</comment>
<dbReference type="Gene3D" id="3.40.50.11040">
    <property type="match status" value="1"/>
</dbReference>
<comment type="catalytic activity">
    <reaction evidence="10">
        <text>a cytidine in 18S rRNA + acetyl-CoA + ATP + H2O = an N(4)-acetylcytidine in 18S rRNA + ADP + phosphate + CoA + H(+)</text>
        <dbReference type="Rhea" id="RHEA:51424"/>
        <dbReference type="Rhea" id="RHEA-COMP:13575"/>
        <dbReference type="Rhea" id="RHEA-COMP:13576"/>
        <dbReference type="ChEBI" id="CHEBI:15377"/>
        <dbReference type="ChEBI" id="CHEBI:15378"/>
        <dbReference type="ChEBI" id="CHEBI:30616"/>
        <dbReference type="ChEBI" id="CHEBI:43474"/>
        <dbReference type="ChEBI" id="CHEBI:57287"/>
        <dbReference type="ChEBI" id="CHEBI:57288"/>
        <dbReference type="ChEBI" id="CHEBI:74900"/>
        <dbReference type="ChEBI" id="CHEBI:82748"/>
        <dbReference type="ChEBI" id="CHEBI:456216"/>
    </reaction>
</comment>
<dbReference type="GO" id="GO:0030686">
    <property type="term" value="C:90S preribosome"/>
    <property type="evidence" value="ECO:0007669"/>
    <property type="project" value="TreeGrafter"/>
</dbReference>
<dbReference type="InterPro" id="IPR013562">
    <property type="entry name" value="TmcA/NAT10_N"/>
</dbReference>
<evidence type="ECO:0000313" key="17">
    <source>
        <dbReference type="Proteomes" id="UP000031668"/>
    </source>
</evidence>
<dbReference type="InterPro" id="IPR000182">
    <property type="entry name" value="GNAT_dom"/>
</dbReference>
<evidence type="ECO:0000256" key="3">
    <source>
        <dbReference type="ARBA" id="ARBA00022679"/>
    </source>
</evidence>
<dbReference type="OMA" id="HLHYIMS"/>
<evidence type="ECO:0000256" key="11">
    <source>
        <dbReference type="SAM" id="MobiDB-lite"/>
    </source>
</evidence>
<dbReference type="AlphaFoldDB" id="A0A0C2MIL7"/>
<dbReference type="Pfam" id="PF13718">
    <property type="entry name" value="GNAT_acetyltr_2"/>
    <property type="match status" value="1"/>
</dbReference>
<dbReference type="InterPro" id="IPR032672">
    <property type="entry name" value="TmcA/NAT10/Kre33"/>
</dbReference>
<evidence type="ECO:0000256" key="1">
    <source>
        <dbReference type="ARBA" id="ARBA00004604"/>
    </source>
</evidence>
<keyword evidence="7 10" id="KW-0539">Nucleus</keyword>
<dbReference type="HAMAP" id="MF_03211">
    <property type="entry name" value="RNA_acetyltr_Nat10"/>
    <property type="match status" value="1"/>
</dbReference>
<proteinExistence type="inferred from homology"/>
<evidence type="ECO:0000259" key="15">
    <source>
        <dbReference type="Pfam" id="PF13725"/>
    </source>
</evidence>
<protein>
    <recommendedName>
        <fullName evidence="9 10">RNA cytidine acetyltransferase</fullName>
        <ecNumber evidence="10">2.3.1.-</ecNumber>
    </recommendedName>
    <alternativeName>
        <fullName evidence="10">18S rRNA cytosine acetyltransferase</fullName>
    </alternativeName>
</protein>
<evidence type="ECO:0000313" key="16">
    <source>
        <dbReference type="EMBL" id="KII61491.1"/>
    </source>
</evidence>
<evidence type="ECO:0000256" key="2">
    <source>
        <dbReference type="ARBA" id="ARBA00022552"/>
    </source>
</evidence>
<evidence type="ECO:0000256" key="9">
    <source>
        <dbReference type="ARBA" id="ARBA00068357"/>
    </source>
</evidence>
<evidence type="ECO:0000259" key="14">
    <source>
        <dbReference type="Pfam" id="PF13718"/>
    </source>
</evidence>
<dbReference type="InterPro" id="IPR007807">
    <property type="entry name" value="TcmA/NAT10_helicase"/>
</dbReference>
<evidence type="ECO:0000259" key="13">
    <source>
        <dbReference type="Pfam" id="PF08351"/>
    </source>
</evidence>
<dbReference type="InterPro" id="IPR027417">
    <property type="entry name" value="P-loop_NTPase"/>
</dbReference>
<feature type="region of interest" description="Disordered" evidence="11">
    <location>
        <begin position="647"/>
        <end position="679"/>
    </location>
</feature>
<feature type="domain" description="Possible tRNA binding" evidence="15">
    <location>
        <begin position="759"/>
        <end position="929"/>
    </location>
</feature>
<dbReference type="Proteomes" id="UP000031668">
    <property type="component" value="Unassembled WGS sequence"/>
</dbReference>
<gene>
    <name evidence="16" type="ORF">RF11_12907</name>
</gene>
<dbReference type="GO" id="GO:0051392">
    <property type="term" value="F:tRNA cytidine N4-acetyltransferase activity"/>
    <property type="evidence" value="ECO:0007669"/>
    <property type="project" value="RHEA"/>
</dbReference>
<dbReference type="Pfam" id="PF05127">
    <property type="entry name" value="NAT10_TcmA_helicase"/>
    <property type="match status" value="1"/>
</dbReference>
<dbReference type="EMBL" id="JWZT01005339">
    <property type="protein sequence ID" value="KII61491.1"/>
    <property type="molecule type" value="Genomic_DNA"/>
</dbReference>
<dbReference type="FunFam" id="3.40.50.300:FF:002218">
    <property type="entry name" value="tRNA(Met) cytidine acetyltransferase TmcA"/>
    <property type="match status" value="1"/>
</dbReference>
<dbReference type="GO" id="GO:0005524">
    <property type="term" value="F:ATP binding"/>
    <property type="evidence" value="ECO:0007669"/>
    <property type="project" value="UniProtKB-UniRule"/>
</dbReference>
<evidence type="ECO:0000256" key="8">
    <source>
        <dbReference type="ARBA" id="ARBA00023315"/>
    </source>
</evidence>
<keyword evidence="4 10" id="KW-0819">tRNA processing</keyword>
<keyword evidence="17" id="KW-1185">Reference proteome</keyword>
<dbReference type="Gene3D" id="3.40.50.300">
    <property type="entry name" value="P-loop containing nucleotide triphosphate hydrolases"/>
    <property type="match status" value="1"/>
</dbReference>
<dbReference type="PANTHER" id="PTHR10925:SF5">
    <property type="entry name" value="RNA CYTIDINE ACETYLTRANSFERASE"/>
    <property type="match status" value="1"/>
</dbReference>
<evidence type="ECO:0000256" key="4">
    <source>
        <dbReference type="ARBA" id="ARBA00022694"/>
    </source>
</evidence>
<comment type="catalytic activity">
    <reaction evidence="10">
        <text>a cytidine in tRNA + acetyl-CoA + ATP + H2O = an N(4)-acetylcytidine in tRNA + ADP + phosphate + CoA + H(+)</text>
        <dbReference type="Rhea" id="RHEA:53876"/>
        <dbReference type="Rhea" id="RHEA-COMP:13670"/>
        <dbReference type="Rhea" id="RHEA-COMP:13671"/>
        <dbReference type="ChEBI" id="CHEBI:15377"/>
        <dbReference type="ChEBI" id="CHEBI:15378"/>
        <dbReference type="ChEBI" id="CHEBI:30616"/>
        <dbReference type="ChEBI" id="CHEBI:43474"/>
        <dbReference type="ChEBI" id="CHEBI:57287"/>
        <dbReference type="ChEBI" id="CHEBI:57288"/>
        <dbReference type="ChEBI" id="CHEBI:74900"/>
        <dbReference type="ChEBI" id="CHEBI:82748"/>
        <dbReference type="ChEBI" id="CHEBI:456216"/>
    </reaction>
</comment>
<organism evidence="16 17">
    <name type="scientific">Thelohanellus kitauei</name>
    <name type="common">Myxosporean</name>
    <dbReference type="NCBI Taxonomy" id="669202"/>
    <lineage>
        <taxon>Eukaryota</taxon>
        <taxon>Metazoa</taxon>
        <taxon>Cnidaria</taxon>
        <taxon>Myxozoa</taxon>
        <taxon>Myxosporea</taxon>
        <taxon>Bivalvulida</taxon>
        <taxon>Platysporina</taxon>
        <taxon>Myxobolidae</taxon>
        <taxon>Thelohanellus</taxon>
    </lineage>
</organism>
<dbReference type="GO" id="GO:0000049">
    <property type="term" value="F:tRNA binding"/>
    <property type="evidence" value="ECO:0007669"/>
    <property type="project" value="TreeGrafter"/>
</dbReference>
<dbReference type="EC" id="2.3.1.-" evidence="10"/>
<evidence type="ECO:0000256" key="5">
    <source>
        <dbReference type="ARBA" id="ARBA00022741"/>
    </source>
</evidence>
<keyword evidence="6 10" id="KW-0067">ATP-binding</keyword>
<accession>A0A0C2MIL7</accession>
<feature type="binding site" evidence="10">
    <location>
        <begin position="621"/>
        <end position="627"/>
    </location>
    <ligand>
        <name>acetyl-CoA</name>
        <dbReference type="ChEBI" id="CHEBI:57288"/>
    </ligand>
</feature>
<comment type="caution">
    <text evidence="16">The sequence shown here is derived from an EMBL/GenBank/DDBJ whole genome shotgun (WGS) entry which is preliminary data.</text>
</comment>
<feature type="binding site" evidence="10">
    <location>
        <position position="456"/>
    </location>
    <ligand>
        <name>ATP</name>
        <dbReference type="ChEBI" id="CHEBI:30616"/>
    </ligand>
</feature>
<feature type="domain" description="TcmA/NAT10 helicase" evidence="12">
    <location>
        <begin position="280"/>
        <end position="474"/>
    </location>
</feature>
<evidence type="ECO:0000256" key="6">
    <source>
        <dbReference type="ARBA" id="ARBA00022840"/>
    </source>
</evidence>
<name>A0A0C2MIL7_THEKT</name>
<keyword evidence="5 10" id="KW-0547">Nucleotide-binding</keyword>
<sequence length="948" mass="107578">MGFKKIDSRIRVLIENGVTNLHRSLFIIVGENAQEQVATIYNILTKSQIKARPTVLWCYKNELNFSCNREKRLKKLKRKLSHGVCEDTQNMFDSFICSSKIRFTFYKDSKKILGNTFGMLVLQDFEALTPNIMARTIETVEGGGVVCIVLSTIQSLRQLYTMTMDAHARHRISDDPHSTCRFNERFILSLNDCTNCLVLDDQLRVLPIFSNNLTIEPSPKRCHDSLTANEIELKKLVHSFSDIQPVGTLVALCKTYCQAKVLCKSFEQVSKPDSRSVIAITASRGRGKSATLGLIISGAISLGTSNIYVVAPSPENLITFFEFVITGLQKLGYNEKTDYEIQKSSHDNQKLITSIKITKSHRQNVQYLDPNSYESAYNAELIVCDEAAAIPLPLVKKLVGPHILFISSTVNGYEGTGRSLSLKLIKELREGSFSSRKLPIATRHPLSEFSLIESIRYAEGDPVEAWLNRLLCMDELNVPKIEAQTLSSPVDCCLYYVNRDTLFSYHKAAENFLQKLTSLFVSSHYKNSPNDLQMMADAPSHHVFVLLPSHSAKIVPDILCAIQISFEGGISEDTLRDYLGRGERGVGNLIPWIISQQFCEENFGRLRGVRVVRIATHPDYMSMGYGTRAMELLISYFNTQPSAEITSNEIHTPNLDVNDTNKEGSVENSGKNNSDTLSSDEMVPRVKLPPLLEKISDRKAEYVDYIGVSYGIAPRLLKFWKRIGFIPLYIRQTPNELTGEHSAIMIKLMDSRDPDGNTWVVNYYNDFRSRFLSLLSYCFKSLSPSLALSLTYHDLVRVEYKEIHATELNYLFSSHDLKRLTNYTNNTIDLFLITDLIPKIAFLWLTHRIKDTQVNWTQLAVILALGLQHRSLASIEKEMDLPQNQILSMINKILKKTVACFDSVKEKGFEELEKYQENDIEEEEKHVEDPWAEALKDNRNIKSISIPK</sequence>
<evidence type="ECO:0000256" key="7">
    <source>
        <dbReference type="ARBA" id="ARBA00023242"/>
    </source>
</evidence>
<dbReference type="Pfam" id="PF13725">
    <property type="entry name" value="tRNA_bind_2"/>
    <property type="match status" value="1"/>
</dbReference>
<dbReference type="InterPro" id="IPR033688">
    <property type="entry name" value="NAT10"/>
</dbReference>
<feature type="compositionally biased region" description="Polar residues" evidence="11">
    <location>
        <begin position="647"/>
        <end position="658"/>
    </location>
</feature>
<dbReference type="InterPro" id="IPR027992">
    <property type="entry name" value="tRNA_bind_dom"/>
</dbReference>
<feature type="domain" description="TmcA/NAT10 N-terminal" evidence="13">
    <location>
        <begin position="9"/>
        <end position="200"/>
    </location>
</feature>
<dbReference type="PANTHER" id="PTHR10925">
    <property type="entry name" value="N-ACETYLTRANSFERASE 10"/>
    <property type="match status" value="1"/>
</dbReference>
<dbReference type="GO" id="GO:0051391">
    <property type="term" value="P:tRNA acetylation"/>
    <property type="evidence" value="ECO:0007669"/>
    <property type="project" value="UniProtKB-UniRule"/>
</dbReference>
<feature type="binding site" evidence="10">
    <location>
        <begin position="614"/>
        <end position="616"/>
    </location>
    <ligand>
        <name>acetyl-CoA</name>
        <dbReference type="ChEBI" id="CHEBI:57288"/>
    </ligand>
</feature>
<dbReference type="Pfam" id="PF08351">
    <property type="entry name" value="TmcA_N"/>
    <property type="match status" value="1"/>
</dbReference>
<feature type="binding site" evidence="10">
    <location>
        <position position="722"/>
    </location>
    <ligand>
        <name>acetyl-CoA</name>
        <dbReference type="ChEBI" id="CHEBI:57288"/>
    </ligand>
</feature>
<reference evidence="16 17" key="1">
    <citation type="journal article" date="2014" name="Genome Biol. Evol.">
        <title>The genome of the myxosporean Thelohanellus kitauei shows adaptations to nutrient acquisition within its fish host.</title>
        <authorList>
            <person name="Yang Y."/>
            <person name="Xiong J."/>
            <person name="Zhou Z."/>
            <person name="Huo F."/>
            <person name="Miao W."/>
            <person name="Ran C."/>
            <person name="Liu Y."/>
            <person name="Zhang J."/>
            <person name="Feng J."/>
            <person name="Wang M."/>
            <person name="Wang M."/>
            <person name="Wang L."/>
            <person name="Yao B."/>
        </authorList>
    </citation>
    <scope>NUCLEOTIDE SEQUENCE [LARGE SCALE GENOMIC DNA]</scope>
    <source>
        <strain evidence="16">Wuqing</strain>
    </source>
</reference>
<keyword evidence="8 10" id="KW-0012">Acyltransferase</keyword>
<keyword evidence="2 10" id="KW-0698">rRNA processing</keyword>
<dbReference type="OrthoDB" id="6017932at2759"/>
<dbReference type="GO" id="GO:1990883">
    <property type="term" value="F:18S rRNA cytidine N-acetyltransferase activity"/>
    <property type="evidence" value="ECO:0007669"/>
    <property type="project" value="TreeGrafter"/>
</dbReference>
<feature type="domain" description="N-acetyltransferase" evidence="14">
    <location>
        <begin position="515"/>
        <end position="748"/>
    </location>
</feature>
<evidence type="ECO:0000259" key="12">
    <source>
        <dbReference type="Pfam" id="PF05127"/>
    </source>
</evidence>
<comment type="similarity">
    <text evidence="10">Belongs to the RNA cytidine acetyltransferase family. NAT10 subfamily.</text>
</comment>
<evidence type="ECO:0000256" key="10">
    <source>
        <dbReference type="HAMAP-Rule" id="MF_03211"/>
    </source>
</evidence>
<comment type="function">
    <text evidence="10">RNA cytidine acetyltransferase with specificity toward both 18S rRNA and tRNAs. Catalyzes the formation of N(4)-acetylcytidine (ac4C) in 18S rRNA. Required for early nucleolar cleavages of precursor rRNA at sites A0, A1 and A2 during 18S rRNA synthesis. Catalyzes the formation of ac4C in serine and leucine tRNAs. Requires a tRNA-binding adapter protein for full tRNA acetyltransferase activity but not for 18S rRNA acetylation.</text>
</comment>
<feature type="binding site" evidence="10">
    <location>
        <begin position="285"/>
        <end position="294"/>
    </location>
    <ligand>
        <name>ATP</name>
        <dbReference type="ChEBI" id="CHEBI:30616"/>
    </ligand>
</feature>
<dbReference type="GO" id="GO:0005730">
    <property type="term" value="C:nucleolus"/>
    <property type="evidence" value="ECO:0007669"/>
    <property type="project" value="UniProtKB-SubCell"/>
</dbReference>
<keyword evidence="3 10" id="KW-0808">Transferase</keyword>